<dbReference type="InterPro" id="IPR001304">
    <property type="entry name" value="C-type_lectin-like"/>
</dbReference>
<dbReference type="PROSITE" id="PS51829">
    <property type="entry name" value="P_HOMO_B"/>
    <property type="match status" value="1"/>
</dbReference>
<dbReference type="Pfam" id="PF00059">
    <property type="entry name" value="Lectin_C"/>
    <property type="match status" value="1"/>
</dbReference>
<dbReference type="InterPro" id="IPR034007">
    <property type="entry name" value="CTLD_bac"/>
</dbReference>
<evidence type="ECO:0000256" key="7">
    <source>
        <dbReference type="ARBA" id="ARBA00022837"/>
    </source>
</evidence>
<feature type="region of interest" description="Disordered" evidence="10">
    <location>
        <begin position="503"/>
        <end position="546"/>
    </location>
</feature>
<feature type="region of interest" description="Disordered" evidence="10">
    <location>
        <begin position="298"/>
        <end position="338"/>
    </location>
</feature>
<dbReference type="Pfam" id="PF01483">
    <property type="entry name" value="P_proprotein"/>
    <property type="match status" value="1"/>
</dbReference>
<dbReference type="Gene3D" id="3.10.100.10">
    <property type="entry name" value="Mannose-Binding Protein A, subunit A"/>
    <property type="match status" value="1"/>
</dbReference>
<feature type="domain" description="P/Homo B" evidence="12">
    <location>
        <begin position="1273"/>
        <end position="1413"/>
    </location>
</feature>
<dbReference type="GO" id="GO:0016020">
    <property type="term" value="C:membrane"/>
    <property type="evidence" value="ECO:0007669"/>
    <property type="project" value="InterPro"/>
</dbReference>
<dbReference type="PROSITE" id="PS00136">
    <property type="entry name" value="SUBTILASE_ASP"/>
    <property type="match status" value="1"/>
</dbReference>
<dbReference type="Gene3D" id="2.60.40.2030">
    <property type="match status" value="2"/>
</dbReference>
<proteinExistence type="inferred from homology"/>
<dbReference type="InterPro" id="IPR002884">
    <property type="entry name" value="P_dom"/>
</dbReference>
<dbReference type="PROSITE" id="PS51892">
    <property type="entry name" value="SUBTILASE"/>
    <property type="match status" value="1"/>
</dbReference>
<evidence type="ECO:0000256" key="4">
    <source>
        <dbReference type="ARBA" id="ARBA00022737"/>
    </source>
</evidence>
<dbReference type="EMBL" id="CP051167">
    <property type="protein sequence ID" value="QIZ69823.1"/>
    <property type="molecule type" value="Genomic_DNA"/>
</dbReference>
<dbReference type="SMART" id="SM00237">
    <property type="entry name" value="Calx_beta"/>
    <property type="match status" value="2"/>
</dbReference>
<feature type="active site" description="Charge relay system" evidence="8">
    <location>
        <position position="814"/>
    </location>
</feature>
<feature type="compositionally biased region" description="Polar residues" evidence="10">
    <location>
        <begin position="307"/>
        <end position="322"/>
    </location>
</feature>
<reference evidence="13 14" key="1">
    <citation type="submission" date="2020-04" db="EMBL/GenBank/DDBJ databases">
        <authorList>
            <person name="Basu S."/>
            <person name="Maruthanayagam V."/>
            <person name="Chakraborty S."/>
            <person name="Pramanik A."/>
            <person name="Mukherjee J."/>
            <person name="Brink B."/>
        </authorList>
    </citation>
    <scope>NUCLEOTIDE SEQUENCE [LARGE SCALE GENOMIC DNA]</scope>
    <source>
        <strain evidence="13 14">AP17</strain>
    </source>
</reference>
<dbReference type="InterPro" id="IPR013783">
    <property type="entry name" value="Ig-like_fold"/>
</dbReference>
<evidence type="ECO:0000256" key="10">
    <source>
        <dbReference type="SAM" id="MobiDB-lite"/>
    </source>
</evidence>
<dbReference type="InterPro" id="IPR038081">
    <property type="entry name" value="CalX-like_sf"/>
</dbReference>
<keyword evidence="4" id="KW-0677">Repeat</keyword>
<keyword evidence="7" id="KW-0106">Calcium</keyword>
<evidence type="ECO:0000256" key="6">
    <source>
        <dbReference type="ARBA" id="ARBA00022825"/>
    </source>
</evidence>
<name>A0A6H1TVP0_9CYAN</name>
<dbReference type="PANTHER" id="PTHR42884">
    <property type="entry name" value="PROPROTEIN CONVERTASE SUBTILISIN/KEXIN-RELATED"/>
    <property type="match status" value="1"/>
</dbReference>
<dbReference type="Gene3D" id="3.40.50.200">
    <property type="entry name" value="Peptidase S8/S53 domain"/>
    <property type="match status" value="2"/>
</dbReference>
<dbReference type="GO" id="GO:0012505">
    <property type="term" value="C:endomembrane system"/>
    <property type="evidence" value="ECO:0007669"/>
    <property type="project" value="UniProtKB-ARBA"/>
</dbReference>
<dbReference type="GO" id="GO:0007154">
    <property type="term" value="P:cell communication"/>
    <property type="evidence" value="ECO:0007669"/>
    <property type="project" value="InterPro"/>
</dbReference>
<sequence>MSGIDDTFISTNSEYSGYFGLTGSTKTYALIVGEQDDWYLSFSHLGGAIGAVLENSAGQVIRSQELGGTEGLNSLDLNNLLPGKYSLKLTSLESSVDYTFGVDNLTGLETYSGYFVTEDGTVNLDIAYGDKNIFESGWYSRQGMEAFAENSITYYREAARRILSNSLLGGQLTVSDLEDLSASTGEFSWEESLTQPLEDINARISETLTMQPGDGFGLMVLAKGTIQEFFDNPNLNGSNRPVLSIAPDIGNGLYIRQQDTDDGIILTIEGEGGKQDKDNNNNDSFIYIEKELSEAIAAPETATEEPQNSPVNETSNPSNTSVEEPIDPQSEESTNAENEINNIPVAAAFDFPEDEVTNPPEEALDLPENEQNDSPENNDIAIAQEPEELKPRNNNIPPKDLDLTISGGESGQSKMLAGTVSDRNGFEDLDRIDLSLQTAGQNWRQIASVTEFEADDSDTTAASFSYEWDEELPPGTYRVKARAYDRAGKPSRVVIESFTVTEDTSEPVPVEPVPVEPTIPETPGKQPPIVTPPQTPALPGEPPNNSSPVNLRFDVFPLYTNGEILSFSGGKVEDADGASDLDRIKFELVNGNGEIIDAGEVTEFAIDVNGVITFDFSYDLSDLAPGTYELRAIAYDLEGLESNVASDRFSLISDPVSFQLSDEFKLDAAAAANLSRYSAEELAKTDKWVVWVTPGQSAEQLAASLQAVNLGETGQLPNTYIFKFESGPQPQTSPEYISNLLAETDGIEFAYPEVPVPLKLMHVPEDYLFENTQWPFQTNFESGIDSNVSAAWDLINPRTGEPVRGKGIVIGIVDDGLEYTHLELPQERYYPELSWDFSDNDSDPLPYSETTFEFDLSKETPTVRQIEGIQYQFPVNLTGVITDLSVAFEMSQKGKGGKGGNNLPNLQDFDFILRSPARPDIDPFDWRSFAGYWWSFPGWHDFQFSQRPELDLDGDADRIELNLDQFESNYPAGMWKLQIKPKTPFRNKGEMQQAQQQFEQLIQEWSLKIETANPHGTSVAGIALPEENGEGLVGVSPKAGFAGLRLIGNTDAVNPTYDSEGWLIASALFDGTSASTEENRNHGIDIFNNSWGPQYMREIPLALSAIEKGYQEGRDGLGNIYVFSAGNDGANIGNINYNNLANSRGAIAVGAITRDYDYAPYSTGGASIFISAFSDNASEDYQIPTTTVESGFVGDFGGTSAAAPFVSGVIALMLEMNPDLTARDVQHILAKTAYKNDPEHPDWQENGGGYHVNPHYGFGAVDPVAAVTAAKDWTPVAEEVRVSAENKLKNVFKDILDSQGTSDSIKITEDISVEHAEVLLNLAHGDWKDLKIVLKSPDGTESHLMKSIGDDPYGIGETYEVHPKSNSWTMTSVRHWGESSQGDWTLEIYDENDNQIEGELISWQLNLYGTKPTVNITATQPNASESGTPGEFTVTRTGNSKNALTVNYQIAGTATNGDDYQSLTGTVVIPAGETSTTIDINAIKDSAVEEDETIEITLSEESTYVLGNENNAVVTIKDSLPLITLEVTDALANENGNAGQFIVILNREPLSTPITVNYSISGDATPEIDYKELSGSVTIEAGQNISTVGVIPKRDYELEDDETITIQLVEGDYEIGTGGSHSIVLSDQHPINTISNEVIGRDVHKFVEWESRWQNGESLEDLRPEIIEAAGNEQGNKEIETVIAQIFEDVLGRDVEVDELDYWRSRLEAGATLAQVRQEINTIINDSIELIDTTQPIYTNPNTGNRYVVSSADSWLGAQEQAKALGGNLVIINDADEQNWLLETFGKEIKYWLGLTDSEIYGTQEGSFKWVDGSPISYLNWHPSEPNNKSPETGGEDFVHMNHNIENFPNEGVWNDSPNHYEIAGNGELYDISRLGLIEIKAE</sequence>
<keyword evidence="5 8" id="KW-0378">Hydrolase</keyword>
<dbReference type="InterPro" id="IPR016186">
    <property type="entry name" value="C-type_lectin-like/link_sf"/>
</dbReference>
<comment type="similarity">
    <text evidence="1 8 9">Belongs to the peptidase S8 family.</text>
</comment>
<organism evidence="13 14">
    <name type="scientific">Oxynema aestuarii AP17</name>
    <dbReference type="NCBI Taxonomy" id="2064643"/>
    <lineage>
        <taxon>Bacteria</taxon>
        <taxon>Bacillati</taxon>
        <taxon>Cyanobacteriota</taxon>
        <taxon>Cyanophyceae</taxon>
        <taxon>Oscillatoriophycideae</taxon>
        <taxon>Oscillatoriales</taxon>
        <taxon>Oscillatoriaceae</taxon>
        <taxon>Oxynema</taxon>
        <taxon>Oxynema aestuarii</taxon>
    </lineage>
</organism>
<dbReference type="InterPro" id="IPR023827">
    <property type="entry name" value="Peptidase_S8_Asp-AS"/>
</dbReference>
<evidence type="ECO:0000256" key="9">
    <source>
        <dbReference type="RuleBase" id="RU003355"/>
    </source>
</evidence>
<dbReference type="Pfam" id="PF03160">
    <property type="entry name" value="Calx-beta"/>
    <property type="match status" value="2"/>
</dbReference>
<dbReference type="Gene3D" id="2.60.40.10">
    <property type="entry name" value="Immunoglobulins"/>
    <property type="match status" value="1"/>
</dbReference>
<dbReference type="InterPro" id="IPR023828">
    <property type="entry name" value="Peptidase_S8_Ser-AS"/>
</dbReference>
<dbReference type="GO" id="GO:0016485">
    <property type="term" value="P:protein processing"/>
    <property type="evidence" value="ECO:0007669"/>
    <property type="project" value="TreeGrafter"/>
</dbReference>
<evidence type="ECO:0000256" key="2">
    <source>
        <dbReference type="ARBA" id="ARBA00022670"/>
    </source>
</evidence>
<evidence type="ECO:0000313" key="14">
    <source>
        <dbReference type="Proteomes" id="UP000500857"/>
    </source>
</evidence>
<dbReference type="RefSeq" id="WP_168567980.1">
    <property type="nucleotide sequence ID" value="NZ_CP051167.1"/>
</dbReference>
<feature type="active site" description="Charge relay system" evidence="8">
    <location>
        <position position="1015"/>
    </location>
</feature>
<dbReference type="SUPFAM" id="SSF56436">
    <property type="entry name" value="C-type lectin-like"/>
    <property type="match status" value="1"/>
</dbReference>
<keyword evidence="14" id="KW-1185">Reference proteome</keyword>
<evidence type="ECO:0000256" key="8">
    <source>
        <dbReference type="PROSITE-ProRule" id="PRU01240"/>
    </source>
</evidence>
<dbReference type="PANTHER" id="PTHR42884:SF14">
    <property type="entry name" value="NEUROENDOCRINE CONVERTASE 1"/>
    <property type="match status" value="1"/>
</dbReference>
<dbReference type="Proteomes" id="UP000500857">
    <property type="component" value="Chromosome"/>
</dbReference>
<feature type="active site" description="Charge relay system" evidence="8">
    <location>
        <position position="1200"/>
    </location>
</feature>
<dbReference type="GO" id="GO:0004252">
    <property type="term" value="F:serine-type endopeptidase activity"/>
    <property type="evidence" value="ECO:0007669"/>
    <property type="project" value="UniProtKB-UniRule"/>
</dbReference>
<keyword evidence="2 8" id="KW-0645">Protease</keyword>
<dbReference type="PROSITE" id="PS50041">
    <property type="entry name" value="C_TYPE_LECTIN_2"/>
    <property type="match status" value="1"/>
</dbReference>
<dbReference type="GO" id="GO:0005737">
    <property type="term" value="C:cytoplasm"/>
    <property type="evidence" value="ECO:0007669"/>
    <property type="project" value="UniProtKB-ARBA"/>
</dbReference>
<dbReference type="SUPFAM" id="SSF52743">
    <property type="entry name" value="Subtilisin-like"/>
    <property type="match status" value="1"/>
</dbReference>
<feature type="region of interest" description="Disordered" evidence="10">
    <location>
        <begin position="353"/>
        <end position="377"/>
    </location>
</feature>
<dbReference type="KEGG" id="oxy:HCG48_03865"/>
<dbReference type="Pfam" id="PF00082">
    <property type="entry name" value="Peptidase_S8"/>
    <property type="match status" value="1"/>
</dbReference>
<evidence type="ECO:0000256" key="3">
    <source>
        <dbReference type="ARBA" id="ARBA00022729"/>
    </source>
</evidence>
<dbReference type="InterPro" id="IPR016187">
    <property type="entry name" value="CTDL_fold"/>
</dbReference>
<dbReference type="PROSITE" id="PS00138">
    <property type="entry name" value="SUBTILASE_SER"/>
    <property type="match status" value="1"/>
</dbReference>
<dbReference type="InterPro" id="IPR003644">
    <property type="entry name" value="Calx_beta"/>
</dbReference>
<dbReference type="InterPro" id="IPR000209">
    <property type="entry name" value="Peptidase_S8/S53_dom"/>
</dbReference>
<dbReference type="Gene3D" id="2.60.120.260">
    <property type="entry name" value="Galactose-binding domain-like"/>
    <property type="match status" value="1"/>
</dbReference>
<evidence type="ECO:0000259" key="11">
    <source>
        <dbReference type="PROSITE" id="PS50041"/>
    </source>
</evidence>
<dbReference type="InterPro" id="IPR036852">
    <property type="entry name" value="Peptidase_S8/S53_dom_sf"/>
</dbReference>
<gene>
    <name evidence="13" type="ORF">HCG48_03865</name>
</gene>
<feature type="compositionally biased region" description="Acidic residues" evidence="10">
    <location>
        <begin position="353"/>
        <end position="373"/>
    </location>
</feature>
<keyword evidence="6 8" id="KW-0720">Serine protease</keyword>
<dbReference type="InterPro" id="IPR008979">
    <property type="entry name" value="Galactose-bd-like_sf"/>
</dbReference>
<evidence type="ECO:0000256" key="1">
    <source>
        <dbReference type="ARBA" id="ARBA00011073"/>
    </source>
</evidence>
<dbReference type="SUPFAM" id="SSF141072">
    <property type="entry name" value="CalX-like"/>
    <property type="match status" value="2"/>
</dbReference>
<dbReference type="CDD" id="cd03603">
    <property type="entry name" value="CLECT_VCBS"/>
    <property type="match status" value="1"/>
</dbReference>
<dbReference type="PRINTS" id="PR00723">
    <property type="entry name" value="SUBTILISIN"/>
</dbReference>
<accession>A0A6H1TVP0</accession>
<evidence type="ECO:0000256" key="5">
    <source>
        <dbReference type="ARBA" id="ARBA00022801"/>
    </source>
</evidence>
<feature type="domain" description="C-type lectin" evidence="11">
    <location>
        <begin position="1742"/>
        <end position="1856"/>
    </location>
</feature>
<keyword evidence="3" id="KW-0732">Signal</keyword>
<dbReference type="InterPro" id="IPR015500">
    <property type="entry name" value="Peptidase_S8_subtilisin-rel"/>
</dbReference>
<evidence type="ECO:0000259" key="12">
    <source>
        <dbReference type="PROSITE" id="PS51829"/>
    </source>
</evidence>
<dbReference type="SMART" id="SM00034">
    <property type="entry name" value="CLECT"/>
    <property type="match status" value="1"/>
</dbReference>
<evidence type="ECO:0000313" key="13">
    <source>
        <dbReference type="EMBL" id="QIZ69823.1"/>
    </source>
</evidence>
<feature type="compositionally biased region" description="Pro residues" evidence="10">
    <location>
        <begin position="525"/>
        <end position="542"/>
    </location>
</feature>
<protein>
    <submittedName>
        <fullName evidence="13">S8 family serine peptidase</fullName>
    </submittedName>
</protein>
<dbReference type="SUPFAM" id="SSF49785">
    <property type="entry name" value="Galactose-binding domain-like"/>
    <property type="match status" value="1"/>
</dbReference>